<proteinExistence type="predicted"/>
<dbReference type="AlphaFoldDB" id="Q4TAD8"/>
<evidence type="ECO:0000313" key="1">
    <source>
        <dbReference type="EMBL" id="CAF90144.1"/>
    </source>
</evidence>
<dbReference type="EMBL" id="CAAE01007369">
    <property type="protein sequence ID" value="CAF90144.1"/>
    <property type="molecule type" value="Genomic_DNA"/>
</dbReference>
<protein>
    <submittedName>
        <fullName evidence="1">(spotted green pufferfish) hypothetical protein</fullName>
    </submittedName>
</protein>
<organism evidence="1">
    <name type="scientific">Tetraodon nigroviridis</name>
    <name type="common">Spotted green pufferfish</name>
    <name type="synonym">Chelonodon nigroviridis</name>
    <dbReference type="NCBI Taxonomy" id="99883"/>
    <lineage>
        <taxon>Eukaryota</taxon>
        <taxon>Metazoa</taxon>
        <taxon>Chordata</taxon>
        <taxon>Craniata</taxon>
        <taxon>Vertebrata</taxon>
        <taxon>Euteleostomi</taxon>
        <taxon>Actinopterygii</taxon>
        <taxon>Neopterygii</taxon>
        <taxon>Teleostei</taxon>
        <taxon>Neoteleostei</taxon>
        <taxon>Acanthomorphata</taxon>
        <taxon>Eupercaria</taxon>
        <taxon>Tetraodontiformes</taxon>
        <taxon>Tetradontoidea</taxon>
        <taxon>Tetraodontidae</taxon>
        <taxon>Tetraodon</taxon>
    </lineage>
</organism>
<sequence>MGNCKPPLNLILLQSVRSVNVSNRSSEKKRSGNIRSGCVNWRSRSESSVPGSKKLRSENAVVRKKGEAKLKKNPRYTCFALFFSPIITFFGASKKSSLLVLARIS</sequence>
<dbReference type="KEGG" id="tng:GSTEN00004252G001"/>
<comment type="caution">
    <text evidence="1">The sequence shown here is derived from an EMBL/GenBank/DDBJ whole genome shotgun (WGS) entry which is preliminary data.</text>
</comment>
<gene>
    <name evidence="1" type="ORF">GSTENG00004252001</name>
</gene>
<name>Q4TAD8_TETNG</name>
<reference evidence="1" key="2">
    <citation type="submission" date="2004-02" db="EMBL/GenBank/DDBJ databases">
        <authorList>
            <consortium name="Genoscope"/>
            <consortium name="Whitehead Institute Centre for Genome Research"/>
        </authorList>
    </citation>
    <scope>NUCLEOTIDE SEQUENCE</scope>
</reference>
<accession>Q4TAD8</accession>
<reference evidence="1" key="1">
    <citation type="journal article" date="2004" name="Nature">
        <title>Genome duplication in the teleost fish Tetraodon nigroviridis reveals the early vertebrate proto-karyotype.</title>
        <authorList>
            <person name="Jaillon O."/>
            <person name="Aury J.-M."/>
            <person name="Brunet F."/>
            <person name="Petit J.-L."/>
            <person name="Stange-Thomann N."/>
            <person name="Mauceli E."/>
            <person name="Bouneau L."/>
            <person name="Fischer C."/>
            <person name="Ozouf-Costaz C."/>
            <person name="Bernot A."/>
            <person name="Nicaud S."/>
            <person name="Jaffe D."/>
            <person name="Fisher S."/>
            <person name="Lutfalla G."/>
            <person name="Dossat C."/>
            <person name="Segurens B."/>
            <person name="Dasilva C."/>
            <person name="Salanoubat M."/>
            <person name="Levy M."/>
            <person name="Boudet N."/>
            <person name="Castellano S."/>
            <person name="Anthouard V."/>
            <person name="Jubin C."/>
            <person name="Castelli V."/>
            <person name="Katinka M."/>
            <person name="Vacherie B."/>
            <person name="Biemont C."/>
            <person name="Skalli Z."/>
            <person name="Cattolico L."/>
            <person name="Poulain J."/>
            <person name="De Berardinis V."/>
            <person name="Cruaud C."/>
            <person name="Duprat S."/>
            <person name="Brottier P."/>
            <person name="Coutanceau J.-P."/>
            <person name="Gouzy J."/>
            <person name="Parra G."/>
            <person name="Lardier G."/>
            <person name="Chapple C."/>
            <person name="McKernan K.J."/>
            <person name="McEwan P."/>
            <person name="Bosak S."/>
            <person name="Kellis M."/>
            <person name="Volff J.-N."/>
            <person name="Guigo R."/>
            <person name="Zody M.C."/>
            <person name="Mesirov J."/>
            <person name="Lindblad-Toh K."/>
            <person name="Birren B."/>
            <person name="Nusbaum C."/>
            <person name="Kahn D."/>
            <person name="Robinson-Rechavi M."/>
            <person name="Laudet V."/>
            <person name="Schachter V."/>
            <person name="Quetier F."/>
            <person name="Saurin W."/>
            <person name="Scarpelli C."/>
            <person name="Wincker P."/>
            <person name="Lander E.S."/>
            <person name="Weissenbach J."/>
            <person name="Roest Crollius H."/>
        </authorList>
    </citation>
    <scope>NUCLEOTIDE SEQUENCE [LARGE SCALE GENOMIC DNA]</scope>
</reference>